<name>A0A1B9GU93_9TREE</name>
<evidence type="ECO:0000313" key="4">
    <source>
        <dbReference type="Proteomes" id="UP000092666"/>
    </source>
</evidence>
<gene>
    <name evidence="3" type="ORF">I316_03633</name>
</gene>
<feature type="region of interest" description="Disordered" evidence="1">
    <location>
        <begin position="99"/>
        <end position="221"/>
    </location>
</feature>
<protein>
    <recommendedName>
        <fullName evidence="2">CUE domain-containing protein</fullName>
    </recommendedName>
</protein>
<proteinExistence type="predicted"/>
<feature type="compositionally biased region" description="Basic and acidic residues" evidence="1">
    <location>
        <begin position="209"/>
        <end position="221"/>
    </location>
</feature>
<feature type="domain" description="CUE" evidence="2">
    <location>
        <begin position="38"/>
        <end position="80"/>
    </location>
</feature>
<dbReference type="InterPro" id="IPR003892">
    <property type="entry name" value="CUE"/>
</dbReference>
<dbReference type="EMBL" id="KV700124">
    <property type="protein sequence ID" value="OCF34592.1"/>
    <property type="molecule type" value="Genomic_DNA"/>
</dbReference>
<dbReference type="PROSITE" id="PS51140">
    <property type="entry name" value="CUE"/>
    <property type="match status" value="1"/>
</dbReference>
<dbReference type="GO" id="GO:0043130">
    <property type="term" value="F:ubiquitin binding"/>
    <property type="evidence" value="ECO:0007669"/>
    <property type="project" value="InterPro"/>
</dbReference>
<feature type="compositionally biased region" description="Low complexity" evidence="1">
    <location>
        <begin position="135"/>
        <end position="146"/>
    </location>
</feature>
<sequence>MEDILPTLIIIGVVYLLFKWLSGSKSGSNGGEGVIRGVTPAMVETVHAAFPDIPLPNIIYHLSRSRSAQTTSEVILERGFLPAPPPNFNIPAALLPTTTATTNNSSSPATSASSNSKTAPAPAKASSLIDRYNLSSRLSSTTASSPSPSPVPSIKGKEVDPIEKNGAGDANSKSGAGSKTPLDSALAQGRPSTPGTPGSTASSTGNWETTREKRELGLKERKERMILEARRRMLEKQAKEAAAA</sequence>
<accession>A0A1B9GU93</accession>
<dbReference type="AlphaFoldDB" id="A0A1B9GU93"/>
<dbReference type="OrthoDB" id="3824970at2759"/>
<dbReference type="STRING" id="1296120.A0A1B9GU93"/>
<organism evidence="3 4">
    <name type="scientific">Kwoniella heveanensis BCC8398</name>
    <dbReference type="NCBI Taxonomy" id="1296120"/>
    <lineage>
        <taxon>Eukaryota</taxon>
        <taxon>Fungi</taxon>
        <taxon>Dikarya</taxon>
        <taxon>Basidiomycota</taxon>
        <taxon>Agaricomycotina</taxon>
        <taxon>Tremellomycetes</taxon>
        <taxon>Tremellales</taxon>
        <taxon>Cryptococcaceae</taxon>
        <taxon>Kwoniella</taxon>
    </lineage>
</organism>
<reference evidence="4" key="2">
    <citation type="submission" date="2013-12" db="EMBL/GenBank/DDBJ databases">
        <title>Evolution of pathogenesis and genome organization in the Tremellales.</title>
        <authorList>
            <person name="Cuomo C."/>
            <person name="Litvintseva A."/>
            <person name="Heitman J."/>
            <person name="Chen Y."/>
            <person name="Sun S."/>
            <person name="Springer D."/>
            <person name="Dromer F."/>
            <person name="Young S."/>
            <person name="Zeng Q."/>
            <person name="Chapman S."/>
            <person name="Gujja S."/>
            <person name="Saif S."/>
            <person name="Birren B."/>
        </authorList>
    </citation>
    <scope>NUCLEOTIDE SEQUENCE [LARGE SCALE GENOMIC DNA]</scope>
    <source>
        <strain evidence="4">BCC8398</strain>
    </source>
</reference>
<evidence type="ECO:0000313" key="3">
    <source>
        <dbReference type="EMBL" id="OCF34592.1"/>
    </source>
</evidence>
<dbReference type="CDD" id="cd14424">
    <property type="entry name" value="CUE_Cue1p_like"/>
    <property type="match status" value="1"/>
</dbReference>
<dbReference type="Gene3D" id="1.10.8.10">
    <property type="entry name" value="DNA helicase RuvA subunit, C-terminal domain"/>
    <property type="match status" value="1"/>
</dbReference>
<dbReference type="Proteomes" id="UP000092666">
    <property type="component" value="Unassembled WGS sequence"/>
</dbReference>
<dbReference type="Pfam" id="PF02845">
    <property type="entry name" value="CUE"/>
    <property type="match status" value="1"/>
</dbReference>
<feature type="compositionally biased region" description="Low complexity" evidence="1">
    <location>
        <begin position="99"/>
        <end position="128"/>
    </location>
</feature>
<evidence type="ECO:0000259" key="2">
    <source>
        <dbReference type="PROSITE" id="PS51140"/>
    </source>
</evidence>
<reference evidence="3 4" key="1">
    <citation type="submission" date="2013-07" db="EMBL/GenBank/DDBJ databases">
        <title>The Genome Sequence of Cryptococcus heveanensis BCC8398.</title>
        <authorList>
            <consortium name="The Broad Institute Genome Sequencing Platform"/>
            <person name="Cuomo C."/>
            <person name="Litvintseva A."/>
            <person name="Chen Y."/>
            <person name="Heitman J."/>
            <person name="Sun S."/>
            <person name="Springer D."/>
            <person name="Dromer F."/>
            <person name="Young S.K."/>
            <person name="Zeng Q."/>
            <person name="Gargeya S."/>
            <person name="Fitzgerald M."/>
            <person name="Abouelleil A."/>
            <person name="Alvarado L."/>
            <person name="Berlin A.M."/>
            <person name="Chapman S.B."/>
            <person name="Dewar J."/>
            <person name="Goldberg J."/>
            <person name="Griggs A."/>
            <person name="Gujja S."/>
            <person name="Hansen M."/>
            <person name="Howarth C."/>
            <person name="Imamovic A."/>
            <person name="Larimer J."/>
            <person name="McCowan C."/>
            <person name="Murphy C."/>
            <person name="Pearson M."/>
            <person name="Priest M."/>
            <person name="Roberts A."/>
            <person name="Saif S."/>
            <person name="Shea T."/>
            <person name="Sykes S."/>
            <person name="Wortman J."/>
            <person name="Nusbaum C."/>
            <person name="Birren B."/>
        </authorList>
    </citation>
    <scope>NUCLEOTIDE SEQUENCE [LARGE SCALE GENOMIC DNA]</scope>
    <source>
        <strain evidence="3 4">BCC8398</strain>
    </source>
</reference>
<feature type="compositionally biased region" description="Low complexity" evidence="1">
    <location>
        <begin position="189"/>
        <end position="205"/>
    </location>
</feature>
<evidence type="ECO:0000256" key="1">
    <source>
        <dbReference type="SAM" id="MobiDB-lite"/>
    </source>
</evidence>
<keyword evidence="4" id="KW-1185">Reference proteome</keyword>